<evidence type="ECO:0000313" key="3">
    <source>
        <dbReference type="Proteomes" id="UP000284434"/>
    </source>
</evidence>
<sequence length="71" mass="8238">MEDELVDIIRNVEQEKTEKGLAPVHAMFLSDIMPAVKKLVKDTLNKLVKEKKISWFRTINDDAFKFTGDEE</sequence>
<name>A0A413IG50_9BACT</name>
<proteinExistence type="predicted"/>
<evidence type="ECO:0000313" key="2">
    <source>
        <dbReference type="EMBL" id="RGY09504.1"/>
    </source>
</evidence>
<dbReference type="Proteomes" id="UP001212263">
    <property type="component" value="Unassembled WGS sequence"/>
</dbReference>
<reference evidence="1" key="2">
    <citation type="submission" date="2023-01" db="EMBL/GenBank/DDBJ databases">
        <title>Human gut microbiome strain richness.</title>
        <authorList>
            <person name="Chen-Liaw A."/>
        </authorList>
    </citation>
    <scope>NUCLEOTIDE SEQUENCE</scope>
    <source>
        <strain evidence="1">RTP21484st1_B7_RTP21484_190118</strain>
    </source>
</reference>
<reference evidence="2 3" key="1">
    <citation type="submission" date="2018-08" db="EMBL/GenBank/DDBJ databases">
        <title>A genome reference for cultivated species of the human gut microbiota.</title>
        <authorList>
            <person name="Zou Y."/>
            <person name="Xue W."/>
            <person name="Luo G."/>
        </authorList>
    </citation>
    <scope>NUCLEOTIDE SEQUENCE [LARGE SCALE GENOMIC DNA]</scope>
    <source>
        <strain evidence="2 3">OF03-11</strain>
    </source>
</reference>
<dbReference type="EMBL" id="QSCO01000002">
    <property type="protein sequence ID" value="RGY09504.1"/>
    <property type="molecule type" value="Genomic_DNA"/>
</dbReference>
<protein>
    <submittedName>
        <fullName evidence="2">Uncharacterized protein</fullName>
    </submittedName>
</protein>
<comment type="caution">
    <text evidence="2">The sequence shown here is derived from an EMBL/GenBank/DDBJ whole genome shotgun (WGS) entry which is preliminary data.</text>
</comment>
<gene>
    <name evidence="2" type="ORF">DXA53_01605</name>
    <name evidence="1" type="ORF">PN645_02200</name>
</gene>
<dbReference type="EMBL" id="JAQMRD010000002">
    <property type="protein sequence ID" value="MDB9221816.1"/>
    <property type="molecule type" value="Genomic_DNA"/>
</dbReference>
<organism evidence="2 3">
    <name type="scientific">Odoribacter splanchnicus</name>
    <dbReference type="NCBI Taxonomy" id="28118"/>
    <lineage>
        <taxon>Bacteria</taxon>
        <taxon>Pseudomonadati</taxon>
        <taxon>Bacteroidota</taxon>
        <taxon>Bacteroidia</taxon>
        <taxon>Bacteroidales</taxon>
        <taxon>Odoribacteraceae</taxon>
        <taxon>Odoribacter</taxon>
    </lineage>
</organism>
<dbReference type="AlphaFoldDB" id="A0A413IG50"/>
<dbReference type="RefSeq" id="WP_118102737.1">
    <property type="nucleotide sequence ID" value="NZ_JABWDG010000079.1"/>
</dbReference>
<evidence type="ECO:0000313" key="1">
    <source>
        <dbReference type="EMBL" id="MDB9221816.1"/>
    </source>
</evidence>
<dbReference type="Proteomes" id="UP000284434">
    <property type="component" value="Unassembled WGS sequence"/>
</dbReference>
<accession>A0A413IG50</accession>